<dbReference type="CDD" id="cd09711">
    <property type="entry name" value="Csc1_I-D"/>
    <property type="match status" value="1"/>
</dbReference>
<dbReference type="EMBL" id="CP124543">
    <property type="protein sequence ID" value="WGV28618.1"/>
    <property type="molecule type" value="Genomic_DNA"/>
</dbReference>
<sequence>MVFIYRCQLELHDSLYFATREIGRLYETEPIIHNYALCYALGLVDSEIYSTTVAEEYSYRYFCPEQVPKYEEHLTPLNQQGIYVTPAVAISHYAILNTWKYANNNYHVEMEKTQKNIPSFGRAKEIAPESKFEFFTISQKPLQLLKWIRLGKWMSKAELTIQEVTKIELKTGNFTFSYPLNPLDVMFTHQVVTYDVINMPPVSLIQNVSICQGHYYEFNNPNKTEKLRLPAKMQYRFKA</sequence>
<dbReference type="KEGG" id="hbq:QI031_14645"/>
<evidence type="ECO:0000313" key="2">
    <source>
        <dbReference type="Proteomes" id="UP001223520"/>
    </source>
</evidence>
<evidence type="ECO:0000313" key="1">
    <source>
        <dbReference type="EMBL" id="WGV28618.1"/>
    </source>
</evidence>
<keyword evidence="2" id="KW-1185">Reference proteome</keyword>
<name>A0AAJ6NXM2_9CYAN</name>
<dbReference type="NCBIfam" id="TIGR03159">
    <property type="entry name" value="cas_Csc1"/>
    <property type="match status" value="1"/>
</dbReference>
<gene>
    <name evidence="1" type="primary">cas5d</name>
    <name evidence="1" type="ORF">QI031_14645</name>
</gene>
<protein>
    <submittedName>
        <fullName evidence="1">Type I-D CRISPR-associated protein Cas5/Csc1</fullName>
    </submittedName>
</protein>
<dbReference type="Proteomes" id="UP001223520">
    <property type="component" value="Chromosome"/>
</dbReference>
<dbReference type="AlphaFoldDB" id="A0AAJ6NXM2"/>
<dbReference type="Pfam" id="PF26241">
    <property type="entry name" value="Cas_Csc1"/>
    <property type="match status" value="1"/>
</dbReference>
<reference evidence="1 2" key="1">
    <citation type="journal article" date="2023" name="Limnol Oceanogr Lett">
        <title>Environmental adaptations by the intertidal Antarctic cyanobacterium Halotia branconii CENA392 as revealed using long-read genome sequencing.</title>
        <authorList>
            <person name="Dextro R.B."/>
            <person name="Delbaje E."/>
            <person name="Freitas P.N.N."/>
            <person name="Geraldes V."/>
            <person name="Pinto E."/>
            <person name="Long P.F."/>
            <person name="Fiore M.F."/>
        </authorList>
    </citation>
    <scope>NUCLEOTIDE SEQUENCE [LARGE SCALE GENOMIC DNA]</scope>
    <source>
        <strain evidence="1 2">CENA392</strain>
    </source>
</reference>
<dbReference type="RefSeq" id="WP_281485844.1">
    <property type="nucleotide sequence ID" value="NZ_CP124543.1"/>
</dbReference>
<accession>A0AAJ6NXM2</accession>
<dbReference type="InterPro" id="IPR017576">
    <property type="entry name" value="CRISPR-assoc_prot_Csc1"/>
</dbReference>
<organism evidence="1 2">
    <name type="scientific">Halotia branconii CENA392</name>
    <dbReference type="NCBI Taxonomy" id="1539056"/>
    <lineage>
        <taxon>Bacteria</taxon>
        <taxon>Bacillati</taxon>
        <taxon>Cyanobacteriota</taxon>
        <taxon>Cyanophyceae</taxon>
        <taxon>Nostocales</taxon>
        <taxon>Nodulariaceae</taxon>
        <taxon>Halotia</taxon>
    </lineage>
</organism>
<proteinExistence type="predicted"/>